<sequence>HHSFHRGIGAGRPFCMEGGSLRTSHFAPHRSGMASVSFYSPYVGTRDGQGCADSGGLSASAGLAATLASAGLSLPWLGSTPGYAYPLIAPPGRGASATGPPSGAPPGAAGRWAAAPGFDGLFRPREASAKPQEEIFGSAAGDAVRQQHQQQQQQQPQLQQRQQVLQQQEQQRQRSWLGKALEESPAGLATATASASSSPGVAVAMPEGILHVRVLAAHRLVNRDTGLFGDVSDPYVAVRASGKECRTPWEPYADADSSCSRALATHRATKPVYCISEVYGPDFPGNGFGDEFMARMAEAGSLYAVAKVRDSEDSEVTACAMLTWDGSVGLVGGVATRPVHRRQGLSKQLVGSILHWFDNEGCKGQKRNADGIHVVLGTTSRSAAKIYAGFGFVGLNGGLGGSDKGYNPEDEGEWIMVRDSSAPPIAALACPHESRNMPLDMGVYVVPGEVAIEKLARCHWAAAVLLLNAVEGGMKLPSLQIDDGVIAELRLAQSFRDFEAITVAVHLATRRIYGVAFADPKAGMQVYAVGPPSIGAALIAGQQLATCVPARLPTSPDCAKFWEQGYLVFEGLLAEEAPGIREKMGQAMKTADHLGRSLTADWNAVNTGGAEFVLAKDEAGSVIPNRILKIQAAALACPAVLEVLGSEKVGAKVREFYGFLGQAVPEHVDVFGTKFFPMLPGRTSVSWHQDCHYFGTGSPWIISCGVYLEDTDAQNGCLQVVPGSHLHGKLPHKPGTGEFSQGEWLSENPSGLEVDVVVPAGSVVLFNAMLVHGARKNQSTSRSRYSIFGHFVPTSLGFSWRGTDFSHGVYADRHSVY</sequence>
<dbReference type="Gene3D" id="3.40.630.30">
    <property type="match status" value="1"/>
</dbReference>
<name>A0A813EUX9_POLGL</name>
<dbReference type="Gene3D" id="2.60.120.620">
    <property type="entry name" value="q2cbj1_9rhob like domain"/>
    <property type="match status" value="1"/>
</dbReference>
<gene>
    <name evidence="4" type="ORF">PGLA1383_LOCUS21799</name>
</gene>
<evidence type="ECO:0000256" key="1">
    <source>
        <dbReference type="ARBA" id="ARBA00001962"/>
    </source>
</evidence>
<dbReference type="CDD" id="cd04301">
    <property type="entry name" value="NAT_SF"/>
    <property type="match status" value="1"/>
</dbReference>
<evidence type="ECO:0000313" key="4">
    <source>
        <dbReference type="EMBL" id="CAE8603592.1"/>
    </source>
</evidence>
<feature type="compositionally biased region" description="Low complexity" evidence="2">
    <location>
        <begin position="94"/>
        <end position="117"/>
    </location>
</feature>
<evidence type="ECO:0000259" key="3">
    <source>
        <dbReference type="PROSITE" id="PS51186"/>
    </source>
</evidence>
<dbReference type="PANTHER" id="PTHR20883">
    <property type="entry name" value="PHYTANOYL-COA DIOXYGENASE DOMAIN CONTAINING 1"/>
    <property type="match status" value="1"/>
</dbReference>
<feature type="non-terminal residue" evidence="4">
    <location>
        <position position="817"/>
    </location>
</feature>
<dbReference type="InterPro" id="IPR035892">
    <property type="entry name" value="C2_domain_sf"/>
</dbReference>
<keyword evidence="5" id="KW-1185">Reference proteome</keyword>
<dbReference type="InterPro" id="IPR000182">
    <property type="entry name" value="GNAT_dom"/>
</dbReference>
<feature type="compositionally biased region" description="Low complexity" evidence="2">
    <location>
        <begin position="146"/>
        <end position="166"/>
    </location>
</feature>
<accession>A0A813EUX9</accession>
<dbReference type="Pfam" id="PF00583">
    <property type="entry name" value="Acetyltransf_1"/>
    <property type="match status" value="1"/>
</dbReference>
<protein>
    <recommendedName>
        <fullName evidence="3">N-acetyltransferase domain-containing protein</fullName>
    </recommendedName>
</protein>
<dbReference type="InterPro" id="IPR016181">
    <property type="entry name" value="Acyl_CoA_acyltransferase"/>
</dbReference>
<dbReference type="PROSITE" id="PS51186">
    <property type="entry name" value="GNAT"/>
    <property type="match status" value="1"/>
</dbReference>
<dbReference type="SUPFAM" id="SSF49562">
    <property type="entry name" value="C2 domain (Calcium/lipid-binding domain, CaLB)"/>
    <property type="match status" value="1"/>
</dbReference>
<dbReference type="GO" id="GO:0016747">
    <property type="term" value="F:acyltransferase activity, transferring groups other than amino-acyl groups"/>
    <property type="evidence" value="ECO:0007669"/>
    <property type="project" value="InterPro"/>
</dbReference>
<dbReference type="SUPFAM" id="SSF55729">
    <property type="entry name" value="Acyl-CoA N-acyltransferases (Nat)"/>
    <property type="match status" value="1"/>
</dbReference>
<dbReference type="Proteomes" id="UP000654075">
    <property type="component" value="Unassembled WGS sequence"/>
</dbReference>
<evidence type="ECO:0000256" key="2">
    <source>
        <dbReference type="SAM" id="MobiDB-lite"/>
    </source>
</evidence>
<dbReference type="AlphaFoldDB" id="A0A813EUX9"/>
<feature type="region of interest" description="Disordered" evidence="2">
    <location>
        <begin position="140"/>
        <end position="166"/>
    </location>
</feature>
<feature type="region of interest" description="Disordered" evidence="2">
    <location>
        <begin position="94"/>
        <end position="123"/>
    </location>
</feature>
<dbReference type="OrthoDB" id="2328924at2759"/>
<dbReference type="InterPro" id="IPR008775">
    <property type="entry name" value="Phytyl_CoA_dOase-like"/>
</dbReference>
<dbReference type="Pfam" id="PF05721">
    <property type="entry name" value="PhyH"/>
    <property type="match status" value="1"/>
</dbReference>
<comment type="cofactor">
    <cofactor evidence="1">
        <name>Fe cation</name>
        <dbReference type="ChEBI" id="CHEBI:24875"/>
    </cofactor>
</comment>
<dbReference type="PANTHER" id="PTHR20883:SF48">
    <property type="entry name" value="ECTOINE DIOXYGENASE"/>
    <property type="match status" value="1"/>
</dbReference>
<evidence type="ECO:0000313" key="5">
    <source>
        <dbReference type="Proteomes" id="UP000654075"/>
    </source>
</evidence>
<dbReference type="SUPFAM" id="SSF51197">
    <property type="entry name" value="Clavaminate synthase-like"/>
    <property type="match status" value="1"/>
</dbReference>
<organism evidence="4 5">
    <name type="scientific">Polarella glacialis</name>
    <name type="common">Dinoflagellate</name>
    <dbReference type="NCBI Taxonomy" id="89957"/>
    <lineage>
        <taxon>Eukaryota</taxon>
        <taxon>Sar</taxon>
        <taxon>Alveolata</taxon>
        <taxon>Dinophyceae</taxon>
        <taxon>Suessiales</taxon>
        <taxon>Suessiaceae</taxon>
        <taxon>Polarella</taxon>
    </lineage>
</organism>
<comment type="caution">
    <text evidence="4">The sequence shown here is derived from an EMBL/GenBank/DDBJ whole genome shotgun (WGS) entry which is preliminary data.</text>
</comment>
<dbReference type="GO" id="GO:0016491">
    <property type="term" value="F:oxidoreductase activity"/>
    <property type="evidence" value="ECO:0007669"/>
    <property type="project" value="UniProtKB-ARBA"/>
</dbReference>
<reference evidence="4" key="1">
    <citation type="submission" date="2021-02" db="EMBL/GenBank/DDBJ databases">
        <authorList>
            <person name="Dougan E. K."/>
            <person name="Rhodes N."/>
            <person name="Thang M."/>
            <person name="Chan C."/>
        </authorList>
    </citation>
    <scope>NUCLEOTIDE SEQUENCE</scope>
</reference>
<feature type="domain" description="N-acetyltransferase" evidence="3">
    <location>
        <begin position="263"/>
        <end position="421"/>
    </location>
</feature>
<proteinExistence type="predicted"/>
<dbReference type="EMBL" id="CAJNNV010015559">
    <property type="protein sequence ID" value="CAE8603592.1"/>
    <property type="molecule type" value="Genomic_DNA"/>
</dbReference>
<dbReference type="GO" id="GO:0046872">
    <property type="term" value="F:metal ion binding"/>
    <property type="evidence" value="ECO:0007669"/>
    <property type="project" value="UniProtKB-ARBA"/>
</dbReference>